<protein>
    <submittedName>
        <fullName evidence="2">Abi family protein</fullName>
    </submittedName>
</protein>
<feature type="region of interest" description="Disordered" evidence="1">
    <location>
        <begin position="248"/>
        <end position="268"/>
    </location>
</feature>
<dbReference type="AlphaFoldDB" id="A0A9X2ISG5"/>
<proteinExistence type="predicted"/>
<dbReference type="RefSeq" id="WP_251943719.1">
    <property type="nucleotide sequence ID" value="NZ_JAMRYM010000006.1"/>
</dbReference>
<comment type="caution">
    <text evidence="2">The sequence shown here is derived from an EMBL/GenBank/DDBJ whole genome shotgun (WGS) entry which is preliminary data.</text>
</comment>
<gene>
    <name evidence="2" type="ORF">NB037_03565</name>
</gene>
<dbReference type="EMBL" id="JAMRYM010000006">
    <property type="protein sequence ID" value="MCM6761488.1"/>
    <property type="molecule type" value="Genomic_DNA"/>
</dbReference>
<evidence type="ECO:0000256" key="1">
    <source>
        <dbReference type="SAM" id="MobiDB-lite"/>
    </source>
</evidence>
<dbReference type="Pfam" id="PF07751">
    <property type="entry name" value="Abi_2"/>
    <property type="match status" value="1"/>
</dbReference>
<reference evidence="2" key="1">
    <citation type="submission" date="2022-06" db="EMBL/GenBank/DDBJ databases">
        <title>Whole genome shotgun sequencing (WGS) of Rathayibacter sp. ZW T2_19, isolated from stored onions (Allium cepa).</title>
        <authorList>
            <person name="Stoll D.A."/>
            <person name="Huch M."/>
        </authorList>
    </citation>
    <scope>NUCLEOTIDE SEQUENCE</scope>
    <source>
        <strain evidence="2">ZW T2_19</strain>
    </source>
</reference>
<name>A0A9X2ISG5_9MICO</name>
<sequence length="268" mass="29241">MSGYLRYFQVAPHDGDDAFHRGASFESIRSIYDADALLREVLTAHLARAELLLRTHTARAIAETSGPYGEYLESGFYTDAATAEPTVESCLRDIERSRERHILRYAAPAGASGASRFEELPVWSAVEAWSFGTLSRCIERGATGSLSDAVAGSLRVARSGFGYRVRALVYLRNRCAHHSRIWNHSLIDAGPTPNNVRAKAKRLAGQFDARSALDAIASLDDILVRGTGEAPILPGLVARHSSDATFWRGLSAPKNPRDHRPDVPPTAS</sequence>
<dbReference type="InterPro" id="IPR011664">
    <property type="entry name" value="Abi_system_AbiD/AbiF-like"/>
</dbReference>
<accession>A0A9X2ISG5</accession>
<organism evidence="2 3">
    <name type="scientific">Rathayibacter rubneri</name>
    <dbReference type="NCBI Taxonomy" id="2950106"/>
    <lineage>
        <taxon>Bacteria</taxon>
        <taxon>Bacillati</taxon>
        <taxon>Actinomycetota</taxon>
        <taxon>Actinomycetes</taxon>
        <taxon>Micrococcales</taxon>
        <taxon>Microbacteriaceae</taxon>
        <taxon>Rathayibacter</taxon>
    </lineage>
</organism>
<evidence type="ECO:0000313" key="2">
    <source>
        <dbReference type="EMBL" id="MCM6761488.1"/>
    </source>
</evidence>
<dbReference type="Proteomes" id="UP001155240">
    <property type="component" value="Unassembled WGS sequence"/>
</dbReference>
<keyword evidence="3" id="KW-1185">Reference proteome</keyword>
<evidence type="ECO:0000313" key="3">
    <source>
        <dbReference type="Proteomes" id="UP001155240"/>
    </source>
</evidence>